<dbReference type="GO" id="GO:0052856">
    <property type="term" value="F:NAD(P)HX epimerase activity"/>
    <property type="evidence" value="ECO:0007669"/>
    <property type="project" value="UniProtKB-UniRule"/>
</dbReference>
<comment type="subunit">
    <text evidence="17">Homotetramer.</text>
</comment>
<feature type="binding site" evidence="18">
    <location>
        <position position="121"/>
    </location>
    <ligand>
        <name>K(+)</name>
        <dbReference type="ChEBI" id="CHEBI:29103"/>
    </ligand>
</feature>
<feature type="binding site" evidence="17">
    <location>
        <position position="426"/>
    </location>
    <ligand>
        <name>(6S)-NADPHX</name>
        <dbReference type="ChEBI" id="CHEBI:64076"/>
    </ligand>
</feature>
<dbReference type="Gene3D" id="3.40.50.10260">
    <property type="entry name" value="YjeF N-terminal domain"/>
    <property type="match status" value="1"/>
</dbReference>
<comment type="cofactor">
    <cofactor evidence="17">
        <name>Mg(2+)</name>
        <dbReference type="ChEBI" id="CHEBI:18420"/>
    </cofactor>
</comment>
<dbReference type="InterPro" id="IPR017953">
    <property type="entry name" value="Carbohydrate_kinase_pred_CS"/>
</dbReference>
<comment type="similarity">
    <text evidence="17">Belongs to the NnrD/CARKD family.</text>
</comment>
<evidence type="ECO:0000256" key="17">
    <source>
        <dbReference type="HAMAP-Rule" id="MF_01965"/>
    </source>
</evidence>
<dbReference type="InterPro" id="IPR000631">
    <property type="entry name" value="CARKD"/>
</dbReference>
<comment type="similarity">
    <text evidence="3 19">In the N-terminal section; belongs to the NnrE/AIBP family.</text>
</comment>
<dbReference type="SUPFAM" id="SSF53613">
    <property type="entry name" value="Ribokinase-like"/>
    <property type="match status" value="1"/>
</dbReference>
<dbReference type="SUPFAM" id="SSF64153">
    <property type="entry name" value="YjeF N-terminal domain-like"/>
    <property type="match status" value="1"/>
</dbReference>
<evidence type="ECO:0000256" key="13">
    <source>
        <dbReference type="ARBA" id="ARBA00023268"/>
    </source>
</evidence>
<comment type="cofactor">
    <cofactor evidence="18 19">
        <name>K(+)</name>
        <dbReference type="ChEBI" id="CHEBI:29103"/>
    </cofactor>
    <text evidence="18 19">Binds 1 potassium ion per subunit.</text>
</comment>
<comment type="catalytic activity">
    <reaction evidence="2 18 19">
        <text>(6R)-NADPHX = (6S)-NADPHX</text>
        <dbReference type="Rhea" id="RHEA:32227"/>
        <dbReference type="ChEBI" id="CHEBI:64076"/>
        <dbReference type="ChEBI" id="CHEBI:64077"/>
        <dbReference type="EC" id="5.1.99.6"/>
    </reaction>
</comment>
<evidence type="ECO:0000256" key="16">
    <source>
        <dbReference type="ARBA" id="ARBA00049209"/>
    </source>
</evidence>
<dbReference type="EMBL" id="NMRN01000030">
    <property type="protein sequence ID" value="PAS92754.1"/>
    <property type="molecule type" value="Genomic_DNA"/>
</dbReference>
<comment type="similarity">
    <text evidence="4 19">In the C-terminal section; belongs to the NnrD/CARKD family.</text>
</comment>
<dbReference type="HAMAP" id="MF_01965">
    <property type="entry name" value="NADHX_dehydratase"/>
    <property type="match status" value="1"/>
</dbReference>
<keyword evidence="9 18" id="KW-0630">Potassium</keyword>
<proteinExistence type="inferred from homology"/>
<evidence type="ECO:0000256" key="3">
    <source>
        <dbReference type="ARBA" id="ARBA00006001"/>
    </source>
</evidence>
<feature type="binding site" evidence="17">
    <location>
        <position position="359"/>
    </location>
    <ligand>
        <name>(6S)-NADPHX</name>
        <dbReference type="ChEBI" id="CHEBI:64076"/>
    </ligand>
</feature>
<dbReference type="Proteomes" id="UP000216107">
    <property type="component" value="Unassembled WGS sequence"/>
</dbReference>
<feature type="binding site" evidence="17">
    <location>
        <begin position="396"/>
        <end position="400"/>
    </location>
    <ligand>
        <name>AMP</name>
        <dbReference type="ChEBI" id="CHEBI:456215"/>
    </ligand>
</feature>
<dbReference type="Pfam" id="PF01256">
    <property type="entry name" value="Carb_kinase"/>
    <property type="match status" value="1"/>
</dbReference>
<keyword evidence="6 17" id="KW-0547">Nucleotide-binding</keyword>
<name>A0A272ERP1_9RHOO</name>
<comment type="function">
    <text evidence="14 19">Bifunctional enzyme that catalyzes the epimerization of the S- and R-forms of NAD(P)HX and the dehydration of the S-form of NAD(P)HX at the expense of ADP, which is converted to AMP. This allows the repair of both epimers of NAD(P)HX, a damaged form of NAD(P)H that is a result of enzymatic or heat-dependent hydration.</text>
</comment>
<dbReference type="HAMAP" id="MF_01966">
    <property type="entry name" value="NADHX_epimerase"/>
    <property type="match status" value="1"/>
</dbReference>
<evidence type="ECO:0000259" key="20">
    <source>
        <dbReference type="PROSITE" id="PS51383"/>
    </source>
</evidence>
<feature type="binding site" evidence="18">
    <location>
        <position position="154"/>
    </location>
    <ligand>
        <name>(6S)-NADPHX</name>
        <dbReference type="ChEBI" id="CHEBI:64076"/>
    </ligand>
</feature>
<evidence type="ECO:0000256" key="11">
    <source>
        <dbReference type="ARBA" id="ARBA00023235"/>
    </source>
</evidence>
<dbReference type="InterPro" id="IPR036652">
    <property type="entry name" value="YjeF_N_dom_sf"/>
</dbReference>
<dbReference type="EMBL" id="MDUX01000035">
    <property type="protein sequence ID" value="KAF7598838.1"/>
    <property type="molecule type" value="Genomic_DNA"/>
</dbReference>
<dbReference type="OrthoDB" id="9806925at2"/>
<keyword evidence="12 17" id="KW-0456">Lyase</keyword>
<comment type="function">
    <text evidence="17">Catalyzes the dehydration of the S-form of NAD(P)HX at the expense of ADP, which is converted to AMP. Together with NAD(P)HX epimerase, which catalyzes the epimerization of the S- and R-forms, the enzyme allows the repair of both epimers of NAD(P)HX, a damaged form of NAD(P)H that is a result of enzymatic or heat-dependent hydration.</text>
</comment>
<protein>
    <recommendedName>
        <fullName evidence="19">Bifunctional NAD(P)H-hydrate repair enzyme</fullName>
    </recommendedName>
    <alternativeName>
        <fullName evidence="19">Nicotinamide nucleotide repair protein</fullName>
    </alternativeName>
    <domain>
        <recommendedName>
            <fullName evidence="19">ADP-dependent (S)-NAD(P)H-hydrate dehydratase</fullName>
            <ecNumber evidence="19">4.2.1.136</ecNumber>
        </recommendedName>
        <alternativeName>
            <fullName evidence="19">ADP-dependent NAD(P)HX dehydratase</fullName>
        </alternativeName>
    </domain>
    <domain>
        <recommendedName>
            <fullName evidence="19">NAD(P)H-hydrate epimerase</fullName>
            <ecNumber evidence="19">5.1.99.6</ecNumber>
        </recommendedName>
    </domain>
</protein>
<dbReference type="InterPro" id="IPR029056">
    <property type="entry name" value="Ribokinase-like"/>
</dbReference>
<evidence type="ECO:0000313" key="23">
    <source>
        <dbReference type="EMBL" id="PAS92754.1"/>
    </source>
</evidence>
<feature type="binding site" evidence="17">
    <location>
        <position position="425"/>
    </location>
    <ligand>
        <name>AMP</name>
        <dbReference type="ChEBI" id="CHEBI:456215"/>
    </ligand>
</feature>
<evidence type="ECO:0000256" key="4">
    <source>
        <dbReference type="ARBA" id="ARBA00009524"/>
    </source>
</evidence>
<keyword evidence="10 17" id="KW-0520">NAD</keyword>
<reference evidence="23 24" key="2">
    <citation type="submission" date="2017-07" db="EMBL/GenBank/DDBJ databases">
        <title>Candidatus Dactylopiibacterium carminicum, a nitrogen-fixing symbiont of the cochineal insect Dactylopius coccus and Dactylopius opuntiae (Hemiptera: Coccoidea: Dactylopiidae).</title>
        <authorList>
            <person name="Vera A."/>
        </authorList>
    </citation>
    <scope>NUCLEOTIDE SEQUENCE [LARGE SCALE GENOMIC DNA]</scope>
    <source>
        <strain evidence="23 24">NFDCM</strain>
    </source>
</reference>
<feature type="binding site" evidence="18">
    <location>
        <position position="60"/>
    </location>
    <ligand>
        <name>K(+)</name>
        <dbReference type="ChEBI" id="CHEBI:29103"/>
    </ligand>
</feature>
<evidence type="ECO:0000259" key="21">
    <source>
        <dbReference type="PROSITE" id="PS51385"/>
    </source>
</evidence>
<evidence type="ECO:0000313" key="22">
    <source>
        <dbReference type="EMBL" id="KAF7598838.1"/>
    </source>
</evidence>
<dbReference type="PROSITE" id="PS51385">
    <property type="entry name" value="YJEF_N"/>
    <property type="match status" value="1"/>
</dbReference>
<keyword evidence="13" id="KW-0511">Multifunctional enzyme</keyword>
<comment type="catalytic activity">
    <reaction evidence="1 18 19">
        <text>(6R)-NADHX = (6S)-NADHX</text>
        <dbReference type="Rhea" id="RHEA:32215"/>
        <dbReference type="ChEBI" id="CHEBI:64074"/>
        <dbReference type="ChEBI" id="CHEBI:64075"/>
        <dbReference type="EC" id="5.1.99.6"/>
    </reaction>
</comment>
<feature type="binding site" evidence="18">
    <location>
        <begin position="59"/>
        <end position="63"/>
    </location>
    <ligand>
        <name>(6S)-NADPHX</name>
        <dbReference type="ChEBI" id="CHEBI:64076"/>
    </ligand>
</feature>
<evidence type="ECO:0000313" key="24">
    <source>
        <dbReference type="Proteomes" id="UP000216107"/>
    </source>
</evidence>
<feature type="binding site" evidence="17">
    <location>
        <position position="251"/>
    </location>
    <ligand>
        <name>(6S)-NADPHX</name>
        <dbReference type="ChEBI" id="CHEBI:64076"/>
    </ligand>
</feature>
<evidence type="ECO:0000256" key="12">
    <source>
        <dbReference type="ARBA" id="ARBA00023239"/>
    </source>
</evidence>
<evidence type="ECO:0000256" key="15">
    <source>
        <dbReference type="ARBA" id="ARBA00048238"/>
    </source>
</evidence>
<dbReference type="EC" id="4.2.1.136" evidence="19"/>
<dbReference type="RefSeq" id="WP_095524919.1">
    <property type="nucleotide sequence ID" value="NZ_MDUX01000035.1"/>
</dbReference>
<dbReference type="PROSITE" id="PS51383">
    <property type="entry name" value="YJEF_C_3"/>
    <property type="match status" value="1"/>
</dbReference>
<evidence type="ECO:0000256" key="2">
    <source>
        <dbReference type="ARBA" id="ARBA00000909"/>
    </source>
</evidence>
<evidence type="ECO:0000256" key="19">
    <source>
        <dbReference type="PIRNR" id="PIRNR017184"/>
    </source>
</evidence>
<comment type="catalytic activity">
    <reaction evidence="15 17 19">
        <text>(6S)-NADHX + ADP = AMP + phosphate + NADH + H(+)</text>
        <dbReference type="Rhea" id="RHEA:32223"/>
        <dbReference type="ChEBI" id="CHEBI:15378"/>
        <dbReference type="ChEBI" id="CHEBI:43474"/>
        <dbReference type="ChEBI" id="CHEBI:57945"/>
        <dbReference type="ChEBI" id="CHEBI:64074"/>
        <dbReference type="ChEBI" id="CHEBI:456215"/>
        <dbReference type="ChEBI" id="CHEBI:456216"/>
        <dbReference type="EC" id="4.2.1.136"/>
    </reaction>
</comment>
<dbReference type="InterPro" id="IPR004443">
    <property type="entry name" value="YjeF_N_dom"/>
</dbReference>
<feature type="domain" description="YjeF N-terminal" evidence="21">
    <location>
        <begin position="9"/>
        <end position="211"/>
    </location>
</feature>
<dbReference type="Pfam" id="PF03853">
    <property type="entry name" value="YjeF_N"/>
    <property type="match status" value="1"/>
</dbReference>
<reference evidence="22 25" key="1">
    <citation type="submission" date="2016-08" db="EMBL/GenBank/DDBJ databases">
        <title>Candidatus Dactylopiibacterium carminicum genome sequence.</title>
        <authorList>
            <person name="Ramirez-Puebla S.T."/>
            <person name="Ormeno-Orrillo E."/>
            <person name="Vera-Ponce De Leon A."/>
            <person name="Luis L."/>
            <person name="Sanchez-Flores A."/>
            <person name="Monica R."/>
            <person name="Martinez-Romero E."/>
        </authorList>
    </citation>
    <scope>NUCLEOTIDE SEQUENCE [LARGE SCALE GENOMIC DNA]</scope>
    <source>
        <strain evidence="22">END1</strain>
    </source>
</reference>
<dbReference type="PANTHER" id="PTHR12592">
    <property type="entry name" value="ATP-DEPENDENT (S)-NAD(P)H-HYDRATE DEHYDRATASE FAMILY MEMBER"/>
    <property type="match status" value="1"/>
</dbReference>
<dbReference type="GO" id="GO:0005524">
    <property type="term" value="F:ATP binding"/>
    <property type="evidence" value="ECO:0007669"/>
    <property type="project" value="UniProtKB-UniRule"/>
</dbReference>
<comment type="caution">
    <text evidence="18">Lacks conserved residue(s) required for the propagation of feature annotation.</text>
</comment>
<dbReference type="NCBIfam" id="TIGR00197">
    <property type="entry name" value="yjeF_nterm"/>
    <property type="match status" value="1"/>
</dbReference>
<dbReference type="AlphaFoldDB" id="A0A272ERP1"/>
<feature type="binding site" evidence="17">
    <location>
        <position position="306"/>
    </location>
    <ligand>
        <name>(6S)-NADPHX</name>
        <dbReference type="ChEBI" id="CHEBI:64076"/>
    </ligand>
</feature>
<feature type="binding site" evidence="18">
    <location>
        <begin position="125"/>
        <end position="131"/>
    </location>
    <ligand>
        <name>(6S)-NADPHX</name>
        <dbReference type="ChEBI" id="CHEBI:64076"/>
    </ligand>
</feature>
<comment type="function">
    <text evidence="18">Catalyzes the epimerization of the S- and R-forms of NAD(P)HX, a damaged form of NAD(P)H that is a result of enzymatic or heat-dependent hydration. This is a prerequisite for the S-specific NAD(P)H-hydrate dehydratase to allow the repair of both epimers of NAD(P)HX.</text>
</comment>
<dbReference type="PANTHER" id="PTHR12592:SF0">
    <property type="entry name" value="ATP-DEPENDENT (S)-NAD(P)H-HYDRATE DEHYDRATASE"/>
    <property type="match status" value="1"/>
</dbReference>
<dbReference type="GO" id="GO:0052855">
    <property type="term" value="F:ADP-dependent NAD(P)H-hydrate dehydratase activity"/>
    <property type="evidence" value="ECO:0007669"/>
    <property type="project" value="UniProtKB-UniRule"/>
</dbReference>
<feature type="binding site" evidence="18">
    <location>
        <position position="157"/>
    </location>
    <ligand>
        <name>K(+)</name>
        <dbReference type="ChEBI" id="CHEBI:29103"/>
    </ligand>
</feature>
<gene>
    <name evidence="17" type="primary">nnrD</name>
    <name evidence="18" type="synonym">nnrE</name>
    <name evidence="22" type="ORF">BGI27_10925</name>
    <name evidence="23" type="ORF">CGU29_10185</name>
</gene>
<dbReference type="EC" id="5.1.99.6" evidence="19"/>
<keyword evidence="5 18" id="KW-0479">Metal-binding</keyword>
<dbReference type="PIRSF" id="PIRSF017184">
    <property type="entry name" value="Nnr"/>
    <property type="match status" value="1"/>
</dbReference>
<comment type="catalytic activity">
    <reaction evidence="16 17 19">
        <text>(6S)-NADPHX + ADP = AMP + phosphate + NADPH + H(+)</text>
        <dbReference type="Rhea" id="RHEA:32235"/>
        <dbReference type="ChEBI" id="CHEBI:15378"/>
        <dbReference type="ChEBI" id="CHEBI:43474"/>
        <dbReference type="ChEBI" id="CHEBI:57783"/>
        <dbReference type="ChEBI" id="CHEBI:64076"/>
        <dbReference type="ChEBI" id="CHEBI:456215"/>
        <dbReference type="ChEBI" id="CHEBI:456216"/>
        <dbReference type="EC" id="4.2.1.136"/>
    </reaction>
</comment>
<evidence type="ECO:0000256" key="9">
    <source>
        <dbReference type="ARBA" id="ARBA00022958"/>
    </source>
</evidence>
<evidence type="ECO:0000256" key="6">
    <source>
        <dbReference type="ARBA" id="ARBA00022741"/>
    </source>
</evidence>
<keyword evidence="11 18" id="KW-0413">Isomerase</keyword>
<evidence type="ECO:0000256" key="14">
    <source>
        <dbReference type="ARBA" id="ARBA00025153"/>
    </source>
</evidence>
<keyword evidence="8 17" id="KW-0521">NADP</keyword>
<keyword evidence="7 17" id="KW-0067">ATP-binding</keyword>
<accession>A0A272ERP1</accession>
<dbReference type="InterPro" id="IPR030677">
    <property type="entry name" value="Nnr"/>
</dbReference>
<evidence type="ECO:0000256" key="8">
    <source>
        <dbReference type="ARBA" id="ARBA00022857"/>
    </source>
</evidence>
<evidence type="ECO:0000256" key="1">
    <source>
        <dbReference type="ARBA" id="ARBA00000013"/>
    </source>
</evidence>
<sequence>MSPSIIPVLKNAELRAQEQIHADVLPPLMIRAGEAAAGLARRLLRLRSGPVLVLAGPGNNGGDAFVVADCLRAAGYDVWLASHADAARLPADAQAARTRWCAAGGEVHEDFGDAGWALVIDGLYGIGLKRPIQGVEADWIARINVLACPRLALDIPSGLAAETGQLLGPCVCATHTASFIAFKPGLLTLEGPDHCGELHDFDLGLPRAVGNGSLFTPACVAAFLRPRARNTHKGSFGAVGIIGGASGMTGAAFLAARAALYLGPGKVFLGLLDAQAPGLDPLHPELMLRAPADLLEVCDALAVGPGLGQGQFARELLARALAFPGPLLLDADALNLLGQDAGLRAQCAAREAATVITPHPAEAARLLASSVSKVQADRVTSACQLAHELKAACVLKGVGSVIAEPGGPWWINTSGNPGMASGGMGDVLSGLIVALLAQGWPAAAAAGLAAHLHGAAADQQVAEGQGPIGLQASETLAPARRLFNEWAGKC</sequence>
<dbReference type="PROSITE" id="PS01050">
    <property type="entry name" value="YJEF_C_2"/>
    <property type="match status" value="1"/>
</dbReference>
<comment type="similarity">
    <text evidence="18">Belongs to the NnrE/AIBP family.</text>
</comment>
<keyword evidence="25" id="KW-1185">Reference proteome</keyword>
<organism evidence="23 24">
    <name type="scientific">Candidatus Dactylopiibacterium carminicum</name>
    <dbReference type="NCBI Taxonomy" id="857335"/>
    <lineage>
        <taxon>Bacteria</taxon>
        <taxon>Pseudomonadati</taxon>
        <taxon>Pseudomonadota</taxon>
        <taxon>Betaproteobacteria</taxon>
        <taxon>Rhodocyclales</taxon>
        <taxon>Rhodocyclaceae</taxon>
        <taxon>Candidatus Dactylopiibacterium</taxon>
    </lineage>
</organism>
<evidence type="ECO:0000256" key="5">
    <source>
        <dbReference type="ARBA" id="ARBA00022723"/>
    </source>
</evidence>
<evidence type="ECO:0000256" key="7">
    <source>
        <dbReference type="ARBA" id="ARBA00022840"/>
    </source>
</evidence>
<evidence type="ECO:0000256" key="18">
    <source>
        <dbReference type="HAMAP-Rule" id="MF_01966"/>
    </source>
</evidence>
<dbReference type="GO" id="GO:0046872">
    <property type="term" value="F:metal ion binding"/>
    <property type="evidence" value="ECO:0007669"/>
    <property type="project" value="UniProtKB-UniRule"/>
</dbReference>
<dbReference type="GO" id="GO:0110051">
    <property type="term" value="P:metabolite repair"/>
    <property type="evidence" value="ECO:0007669"/>
    <property type="project" value="TreeGrafter"/>
</dbReference>
<dbReference type="NCBIfam" id="TIGR00196">
    <property type="entry name" value="yjeF_cterm"/>
    <property type="match status" value="1"/>
</dbReference>
<feature type="domain" description="YjeF C-terminal" evidence="20">
    <location>
        <begin position="216"/>
        <end position="486"/>
    </location>
</feature>
<dbReference type="Gene3D" id="3.40.1190.20">
    <property type="match status" value="1"/>
</dbReference>
<dbReference type="CDD" id="cd01171">
    <property type="entry name" value="YXKO-related"/>
    <property type="match status" value="1"/>
</dbReference>
<dbReference type="Proteomes" id="UP000623509">
    <property type="component" value="Unassembled WGS sequence"/>
</dbReference>
<comment type="caution">
    <text evidence="23">The sequence shown here is derived from an EMBL/GenBank/DDBJ whole genome shotgun (WGS) entry which is preliminary data.</text>
</comment>
<evidence type="ECO:0000256" key="10">
    <source>
        <dbReference type="ARBA" id="ARBA00023027"/>
    </source>
</evidence>
<evidence type="ECO:0000313" key="25">
    <source>
        <dbReference type="Proteomes" id="UP000623509"/>
    </source>
</evidence>
<dbReference type="GO" id="GO:0046496">
    <property type="term" value="P:nicotinamide nucleotide metabolic process"/>
    <property type="evidence" value="ECO:0007669"/>
    <property type="project" value="UniProtKB-UniRule"/>
</dbReference>